<dbReference type="OrthoDB" id="622163at2"/>
<dbReference type="InterPro" id="IPR011990">
    <property type="entry name" value="TPR-like_helical_dom_sf"/>
</dbReference>
<protein>
    <recommendedName>
        <fullName evidence="4">SusD/RagB family nutrient-binding outer membrane lipoprotein</fullName>
    </recommendedName>
</protein>
<keyword evidence="3" id="KW-1185">Reference proteome</keyword>
<evidence type="ECO:0000313" key="3">
    <source>
        <dbReference type="Proteomes" id="UP000218831"/>
    </source>
</evidence>
<dbReference type="SUPFAM" id="SSF48452">
    <property type="entry name" value="TPR-like"/>
    <property type="match status" value="1"/>
</dbReference>
<comment type="caution">
    <text evidence="2">The sequence shown here is derived from an EMBL/GenBank/DDBJ whole genome shotgun (WGS) entry which is preliminary data.</text>
</comment>
<name>A0A2A2G8W3_9BACT</name>
<dbReference type="Pfam" id="PF12771">
    <property type="entry name" value="SusD-like_2"/>
    <property type="match status" value="1"/>
</dbReference>
<dbReference type="Gene3D" id="1.25.40.390">
    <property type="match status" value="1"/>
</dbReference>
<evidence type="ECO:0000256" key="1">
    <source>
        <dbReference type="SAM" id="SignalP"/>
    </source>
</evidence>
<accession>A0A2A2G8W3</accession>
<evidence type="ECO:0008006" key="4">
    <source>
        <dbReference type="Google" id="ProtNLM"/>
    </source>
</evidence>
<feature type="chain" id="PRO_5012923258" description="SusD/RagB family nutrient-binding outer membrane lipoprotein" evidence="1">
    <location>
        <begin position="25"/>
        <end position="551"/>
    </location>
</feature>
<reference evidence="2 3" key="1">
    <citation type="submission" date="2017-08" db="EMBL/GenBank/DDBJ databases">
        <title>Aliifodinibius alkalisoli sp. nov., isolated from saline alkaline soil.</title>
        <authorList>
            <person name="Liu D."/>
            <person name="Zhang G."/>
        </authorList>
    </citation>
    <scope>NUCLEOTIDE SEQUENCE [LARGE SCALE GENOMIC DNA]</scope>
    <source>
        <strain evidence="2 3">WN023</strain>
    </source>
</reference>
<proteinExistence type="predicted"/>
<sequence length="551" mass="60127">MILTMKRYSILTAFICILAVSITSCDSVDFGDINEDDDAPQEANPEALMANAMNQYFGLAGRSYQLNPTLYVQYQTQDTYTTEMRYGQNPYPWTAYYSGVLSNLDQVYGTTADAAGDPDVEAFGKAENQAAVANIFSAVVFKRITDTWGPAPYKSADGEIGEALNAENNKAPAYTDQETIYKNMISRVQSARDNIIPGAAGPTGDVLYGGDMENWQKFANSLILQMSLQLSEKYPSASGYAATQFNEALNHSAGVIDELSEEAWYNYENSPGQINPFTESRGADYHLSEGFTDALQAKTPQDSAIVYSFNGDGLKSMDERIKILSDDTSGTGVGGPYGTPGGGDGININNQTIWTAEGDLPYMTAAYTYLNRAEAANMGWTSENVDQMLREGIMMSYATFDGRYDPYNENDASVQTPNPDFDSGALQADGSNFATDRIADANDPNVAPGGYEQVIAEEKWVALFPNGFDAWAEWRRTSEKMSWGTSGEGYDIKGYPGLVPAPSATNGGIIPRRYIYPSTEAGVNTESYDNGVDLLSGDDDNTASFWWDPLY</sequence>
<gene>
    <name evidence="2" type="ORF">CK503_08205</name>
</gene>
<dbReference type="EMBL" id="NSKE01000005">
    <property type="protein sequence ID" value="PAU94186.1"/>
    <property type="molecule type" value="Genomic_DNA"/>
</dbReference>
<organism evidence="2 3">
    <name type="scientific">Fodinibius salipaludis</name>
    <dbReference type="NCBI Taxonomy" id="2032627"/>
    <lineage>
        <taxon>Bacteria</taxon>
        <taxon>Pseudomonadati</taxon>
        <taxon>Balneolota</taxon>
        <taxon>Balneolia</taxon>
        <taxon>Balneolales</taxon>
        <taxon>Balneolaceae</taxon>
        <taxon>Fodinibius</taxon>
    </lineage>
</organism>
<dbReference type="AlphaFoldDB" id="A0A2A2G8W3"/>
<dbReference type="Proteomes" id="UP000218831">
    <property type="component" value="Unassembled WGS sequence"/>
</dbReference>
<evidence type="ECO:0000313" key="2">
    <source>
        <dbReference type="EMBL" id="PAU94186.1"/>
    </source>
</evidence>
<feature type="signal peptide" evidence="1">
    <location>
        <begin position="1"/>
        <end position="24"/>
    </location>
</feature>
<keyword evidence="1" id="KW-0732">Signal</keyword>
<dbReference type="InterPro" id="IPR041662">
    <property type="entry name" value="SusD-like_2"/>
</dbReference>
<dbReference type="PROSITE" id="PS51257">
    <property type="entry name" value="PROKAR_LIPOPROTEIN"/>
    <property type="match status" value="1"/>
</dbReference>